<sequence>MVSLKNIISVNRLASLIRAGLFLLIALVVGSTVGVSMVHADDPFVPDSDDTVLVVLPKSLLVERDMLQRLRSQLTADPDNPKLAATVSQRYLSIGKRGGDPRFYGYARAAVAPWWEDDSAPAEILKVRAKLKENDHQFENAVTDLKLALKQKPKDPQLLLELANVFRVQGKFTDALSIGDRLEKVAGPVPAALGRAPLYVMTGRAKDARSLLKQILPAARADYPSTLGWISTVQADVALALGESDTVEQHFREGLGVNPADVQLLHRYGDFLLDQNRNEEALELLQDHVADNGVLLRAAIAAKRCQDIRADDWSRQLERRFEEIRLRGSEPHGRFESRFALQVQENADRALQLATKNWKRQKELRDAQNFLEAAIAAGDFDAGNPVLDFLQEHNTQHALLDPLVEKLRPTQ</sequence>
<evidence type="ECO:0000313" key="2">
    <source>
        <dbReference type="Proteomes" id="UP000322214"/>
    </source>
</evidence>
<dbReference type="AlphaFoldDB" id="A0A5B9PE50"/>
<evidence type="ECO:0000313" key="1">
    <source>
        <dbReference type="EMBL" id="QEG23420.1"/>
    </source>
</evidence>
<dbReference type="EMBL" id="CP042912">
    <property type="protein sequence ID" value="QEG23420.1"/>
    <property type="molecule type" value="Genomic_DNA"/>
</dbReference>
<proteinExistence type="predicted"/>
<dbReference type="Pfam" id="PF13432">
    <property type="entry name" value="TPR_16"/>
    <property type="match status" value="2"/>
</dbReference>
<dbReference type="InterPro" id="IPR011990">
    <property type="entry name" value="TPR-like_helical_dom_sf"/>
</dbReference>
<reference evidence="1 2" key="1">
    <citation type="submission" date="2019-08" db="EMBL/GenBank/DDBJ databases">
        <title>Deep-cultivation of Planctomycetes and their phenomic and genomic characterization uncovers novel biology.</title>
        <authorList>
            <person name="Wiegand S."/>
            <person name="Jogler M."/>
            <person name="Boedeker C."/>
            <person name="Pinto D."/>
            <person name="Vollmers J."/>
            <person name="Rivas-Marin E."/>
            <person name="Kohn T."/>
            <person name="Peeters S.H."/>
            <person name="Heuer A."/>
            <person name="Rast P."/>
            <person name="Oberbeckmann S."/>
            <person name="Bunk B."/>
            <person name="Jeske O."/>
            <person name="Meyerdierks A."/>
            <person name="Storesund J.E."/>
            <person name="Kallscheuer N."/>
            <person name="Luecker S."/>
            <person name="Lage O.M."/>
            <person name="Pohl T."/>
            <person name="Merkel B.J."/>
            <person name="Hornburger P."/>
            <person name="Mueller R.-W."/>
            <person name="Bruemmer F."/>
            <person name="Labrenz M."/>
            <person name="Spormann A.M."/>
            <person name="Op den Camp H."/>
            <person name="Overmann J."/>
            <person name="Amann R."/>
            <person name="Jetten M.S.M."/>
            <person name="Mascher T."/>
            <person name="Medema M.H."/>
            <person name="Devos D.P."/>
            <person name="Kaster A.-K."/>
            <person name="Ovreas L."/>
            <person name="Rohde M."/>
            <person name="Galperin M.Y."/>
            <person name="Jogler C."/>
        </authorList>
    </citation>
    <scope>NUCLEOTIDE SEQUENCE [LARGE SCALE GENOMIC DNA]</scope>
    <source>
        <strain evidence="1 2">FC18</strain>
    </source>
</reference>
<gene>
    <name evidence="1" type="ORF">MFFC18_33190</name>
</gene>
<dbReference type="RefSeq" id="WP_148618900.1">
    <property type="nucleotide sequence ID" value="NZ_CP042912.1"/>
</dbReference>
<name>A0A5B9PE50_9BACT</name>
<dbReference type="Gene3D" id="1.25.40.10">
    <property type="entry name" value="Tetratricopeptide repeat domain"/>
    <property type="match status" value="2"/>
</dbReference>
<organism evidence="1 2">
    <name type="scientific">Mariniblastus fucicola</name>
    <dbReference type="NCBI Taxonomy" id="980251"/>
    <lineage>
        <taxon>Bacteria</taxon>
        <taxon>Pseudomonadati</taxon>
        <taxon>Planctomycetota</taxon>
        <taxon>Planctomycetia</taxon>
        <taxon>Pirellulales</taxon>
        <taxon>Pirellulaceae</taxon>
        <taxon>Mariniblastus</taxon>
    </lineage>
</organism>
<dbReference type="Proteomes" id="UP000322214">
    <property type="component" value="Chromosome"/>
</dbReference>
<dbReference type="KEGG" id="mff:MFFC18_33190"/>
<dbReference type="SUPFAM" id="SSF48452">
    <property type="entry name" value="TPR-like"/>
    <property type="match status" value="1"/>
</dbReference>
<dbReference type="OrthoDB" id="9777400at2"/>
<dbReference type="STRING" id="980251.GCA_001642875_02755"/>
<accession>A0A5B9PE50</accession>
<keyword evidence="2" id="KW-1185">Reference proteome</keyword>
<protein>
    <submittedName>
        <fullName evidence="1">Uncharacterized protein</fullName>
    </submittedName>
</protein>